<dbReference type="Proteomes" id="UP001597322">
    <property type="component" value="Unassembled WGS sequence"/>
</dbReference>
<protein>
    <submittedName>
        <fullName evidence="2">DJ-1/PfpI family protein</fullName>
    </submittedName>
</protein>
<dbReference type="InterPro" id="IPR029062">
    <property type="entry name" value="Class_I_gatase-like"/>
</dbReference>
<dbReference type="RefSeq" id="WP_377402593.1">
    <property type="nucleotide sequence ID" value="NZ_JBHUEQ010000025.1"/>
</dbReference>
<dbReference type="EMBL" id="JBHUEQ010000025">
    <property type="protein sequence ID" value="MFD1746614.1"/>
    <property type="molecule type" value="Genomic_DNA"/>
</dbReference>
<dbReference type="PANTHER" id="PTHR48094:SF19">
    <property type="entry name" value="DJ-1_PFPI DOMAIN-CONTAINING PROTEIN"/>
    <property type="match status" value="1"/>
</dbReference>
<dbReference type="PANTHER" id="PTHR48094">
    <property type="entry name" value="PROTEIN/NUCLEIC ACID DEGLYCASE DJ-1-RELATED"/>
    <property type="match status" value="1"/>
</dbReference>
<reference evidence="3" key="1">
    <citation type="journal article" date="2019" name="Int. J. Syst. Evol. Microbiol.">
        <title>The Global Catalogue of Microorganisms (GCM) 10K type strain sequencing project: providing services to taxonomists for standard genome sequencing and annotation.</title>
        <authorList>
            <consortium name="The Broad Institute Genomics Platform"/>
            <consortium name="The Broad Institute Genome Sequencing Center for Infectious Disease"/>
            <person name="Wu L."/>
            <person name="Ma J."/>
        </authorList>
    </citation>
    <scope>NUCLEOTIDE SEQUENCE [LARGE SCALE GENOMIC DNA]</scope>
    <source>
        <strain evidence="3">CG52</strain>
    </source>
</reference>
<accession>A0ABW4M5Z2</accession>
<dbReference type="InterPro" id="IPR002818">
    <property type="entry name" value="DJ-1/PfpI"/>
</dbReference>
<gene>
    <name evidence="2" type="ORF">ACFSE1_14165</name>
</gene>
<evidence type="ECO:0000259" key="1">
    <source>
        <dbReference type="Pfam" id="PF01965"/>
    </source>
</evidence>
<comment type="caution">
    <text evidence="2">The sequence shown here is derived from an EMBL/GenBank/DDBJ whole genome shotgun (WGS) entry which is preliminary data.</text>
</comment>
<dbReference type="SUPFAM" id="SSF52317">
    <property type="entry name" value="Class I glutamine amidotransferase-like"/>
    <property type="match status" value="1"/>
</dbReference>
<dbReference type="Gene3D" id="3.40.50.880">
    <property type="match status" value="1"/>
</dbReference>
<organism evidence="2 3">
    <name type="scientific">Rhizobium helianthi</name>
    <dbReference type="NCBI Taxonomy" id="1132695"/>
    <lineage>
        <taxon>Bacteria</taxon>
        <taxon>Pseudomonadati</taxon>
        <taxon>Pseudomonadota</taxon>
        <taxon>Alphaproteobacteria</taxon>
        <taxon>Hyphomicrobiales</taxon>
        <taxon>Rhizobiaceae</taxon>
        <taxon>Rhizobium/Agrobacterium group</taxon>
        <taxon>Rhizobium</taxon>
    </lineage>
</organism>
<proteinExistence type="predicted"/>
<keyword evidence="3" id="KW-1185">Reference proteome</keyword>
<dbReference type="Pfam" id="PF01965">
    <property type="entry name" value="DJ-1_PfpI"/>
    <property type="match status" value="1"/>
</dbReference>
<name>A0ABW4M5Z2_9HYPH</name>
<evidence type="ECO:0000313" key="2">
    <source>
        <dbReference type="EMBL" id="MFD1746614.1"/>
    </source>
</evidence>
<evidence type="ECO:0000313" key="3">
    <source>
        <dbReference type="Proteomes" id="UP001597322"/>
    </source>
</evidence>
<dbReference type="InterPro" id="IPR050325">
    <property type="entry name" value="Prot/Nucl_acid_deglycase"/>
</dbReference>
<sequence>MKRIAIALTPDYADWECALLVAVGHAFLGVEVVTASPDGEAVRSMGGFKTVAETAYDRLDAASFDALVIPGGLSWEKGNAPDLNELIHRFRDAGKVVAGICAASSALAASGILDDVRHTGNSLQAHKAHPGYDGEAHYVDQPQAIHDKGIVTAPGTSPFTFAMETLKALDLWSPEIEVELAGFRADTKG</sequence>
<feature type="domain" description="DJ-1/PfpI" evidence="1">
    <location>
        <begin position="2"/>
        <end position="167"/>
    </location>
</feature>